<name>A0AAW0B6B6_9AGAR</name>
<organism evidence="2 3">
    <name type="scientific">Favolaschia claudopus</name>
    <dbReference type="NCBI Taxonomy" id="2862362"/>
    <lineage>
        <taxon>Eukaryota</taxon>
        <taxon>Fungi</taxon>
        <taxon>Dikarya</taxon>
        <taxon>Basidiomycota</taxon>
        <taxon>Agaricomycotina</taxon>
        <taxon>Agaricomycetes</taxon>
        <taxon>Agaricomycetidae</taxon>
        <taxon>Agaricales</taxon>
        <taxon>Marasmiineae</taxon>
        <taxon>Mycenaceae</taxon>
        <taxon>Favolaschia</taxon>
    </lineage>
</organism>
<dbReference type="Proteomes" id="UP001362999">
    <property type="component" value="Unassembled WGS sequence"/>
</dbReference>
<dbReference type="AlphaFoldDB" id="A0AAW0B6B6"/>
<reference evidence="2 3" key="1">
    <citation type="journal article" date="2024" name="J Genomics">
        <title>Draft genome sequencing and assembly of Favolaschia claudopus CIRM-BRFM 2984 isolated from oak limbs.</title>
        <authorList>
            <person name="Navarro D."/>
            <person name="Drula E."/>
            <person name="Chaduli D."/>
            <person name="Cazenave R."/>
            <person name="Ahrendt S."/>
            <person name="Wang J."/>
            <person name="Lipzen A."/>
            <person name="Daum C."/>
            <person name="Barry K."/>
            <person name="Grigoriev I.V."/>
            <person name="Favel A."/>
            <person name="Rosso M.N."/>
            <person name="Martin F."/>
        </authorList>
    </citation>
    <scope>NUCLEOTIDE SEQUENCE [LARGE SCALE GENOMIC DNA]</scope>
    <source>
        <strain evidence="2 3">CIRM-BRFM 2984</strain>
    </source>
</reference>
<evidence type="ECO:0000313" key="3">
    <source>
        <dbReference type="Proteomes" id="UP001362999"/>
    </source>
</evidence>
<feature type="region of interest" description="Disordered" evidence="1">
    <location>
        <begin position="89"/>
        <end position="124"/>
    </location>
</feature>
<gene>
    <name evidence="2" type="ORF">R3P38DRAFT_3197288</name>
</gene>
<protein>
    <submittedName>
        <fullName evidence="2">Uncharacterized protein</fullName>
    </submittedName>
</protein>
<evidence type="ECO:0000313" key="2">
    <source>
        <dbReference type="EMBL" id="KAK7020841.1"/>
    </source>
</evidence>
<sequence length="277" mass="30580">MDAGVLFPFVKVPSSAESVKNSDRIHLGVQSIARYNGPNVHRVVSRVAICLDLTRERFKVVAQKRVQEQPKGRNIDPPSNIAESHLERAAATSHRFRQGRTMAQQPAPGTALTTSSLLHHENGGGAPGEEKILVGWAVRESKGRTLNQDLGSGAKKWAVSIPLPGIVTFPVRLDESFISVTDLKASLIDTVNIEWSRSQPLRLLAEEVTLRWHNGIMVMEPNTANMTLGSFYAYYSAGSFYAYYSAPSRASIYLSTIPTWGKRAVALRGKTRTYVFQ</sequence>
<evidence type="ECO:0000256" key="1">
    <source>
        <dbReference type="SAM" id="MobiDB-lite"/>
    </source>
</evidence>
<proteinExistence type="predicted"/>
<dbReference type="EMBL" id="JAWWNJ010000040">
    <property type="protein sequence ID" value="KAK7020841.1"/>
    <property type="molecule type" value="Genomic_DNA"/>
</dbReference>
<accession>A0AAW0B6B6</accession>
<keyword evidence="3" id="KW-1185">Reference proteome</keyword>
<comment type="caution">
    <text evidence="2">The sequence shown here is derived from an EMBL/GenBank/DDBJ whole genome shotgun (WGS) entry which is preliminary data.</text>
</comment>